<dbReference type="Pfam" id="PF13520">
    <property type="entry name" value="AA_permease_2"/>
    <property type="match status" value="1"/>
</dbReference>
<evidence type="ECO:0000313" key="9">
    <source>
        <dbReference type="WBParaSite" id="MBELARI_LOCUS703"/>
    </source>
</evidence>
<keyword evidence="8" id="KW-1185">Reference proteome</keyword>
<keyword evidence="3 6" id="KW-0812">Transmembrane</keyword>
<feature type="transmembrane region" description="Helical" evidence="6">
    <location>
        <begin position="75"/>
        <end position="92"/>
    </location>
</feature>
<feature type="transmembrane region" description="Helical" evidence="6">
    <location>
        <begin position="195"/>
        <end position="224"/>
    </location>
</feature>
<feature type="domain" description="Cationic amino acid transporter C-terminal" evidence="7">
    <location>
        <begin position="378"/>
        <end position="428"/>
    </location>
</feature>
<keyword evidence="4 6" id="KW-1133">Transmembrane helix</keyword>
<evidence type="ECO:0000256" key="3">
    <source>
        <dbReference type="ARBA" id="ARBA00022692"/>
    </source>
</evidence>
<dbReference type="GO" id="GO:0005886">
    <property type="term" value="C:plasma membrane"/>
    <property type="evidence" value="ECO:0007669"/>
    <property type="project" value="TreeGrafter"/>
</dbReference>
<dbReference type="WBParaSite" id="MBELARI_LOCUS703">
    <property type="protein sequence ID" value="MBELARI_LOCUS703"/>
    <property type="gene ID" value="MBELARI_LOCUS703"/>
</dbReference>
<feature type="transmembrane region" description="Helical" evidence="6">
    <location>
        <begin position="320"/>
        <end position="344"/>
    </location>
</feature>
<evidence type="ECO:0000256" key="6">
    <source>
        <dbReference type="SAM" id="Phobius"/>
    </source>
</evidence>
<evidence type="ECO:0000256" key="2">
    <source>
        <dbReference type="ARBA" id="ARBA00022448"/>
    </source>
</evidence>
<name>A0AAF3FJH0_9BILA</name>
<sequence length="449" mass="49114">MLSAAVVARAWSGYMNVLTDGVIKNFTIEHIGRLNVNIFAAEYLDVLAFLIAAIICILMATGAQGSTRFNNCNTVLNFIMISVVTVIAFTYADLKNWTAKTPDGSSSFFPYGISGTIAGASACFFSFIGFDGLATAGEEAKDPIKSIPRATFLCMGIVTSVYVLMSASLSLMMPYTEMDPEAAFVVAFKSKGSQVAVIAVTIGAICGMTGSMFGCLFALPRCVYAMAQDGLIFRCLSKVNEKTQVPVNAIAVFGLLTCIMAALFNVETLVDFLSLGTLMAYSIVAVCVILLRYEKEEQLDVNGLRSKILSKFSKDQNPRVSAALIILLFGFIGFDLCLISNFWSLFIGKFVAILCLFISILSLGWISLHKQSTLVLPFQVPLVPFLPALSLFLNTFMLLNLPYLAWVRFGVWIGIGLLIYFLYGIHHSVEEKRNKVKDLTENTVKYISE</sequence>
<feature type="transmembrane region" description="Helical" evidence="6">
    <location>
        <begin position="150"/>
        <end position="175"/>
    </location>
</feature>
<feature type="transmembrane region" description="Helical" evidence="6">
    <location>
        <begin position="405"/>
        <end position="425"/>
    </location>
</feature>
<evidence type="ECO:0000256" key="4">
    <source>
        <dbReference type="ARBA" id="ARBA00022989"/>
    </source>
</evidence>
<keyword evidence="5 6" id="KW-0472">Membrane</keyword>
<dbReference type="Gene3D" id="1.20.1740.10">
    <property type="entry name" value="Amino acid/polyamine transporter I"/>
    <property type="match status" value="2"/>
</dbReference>
<dbReference type="Proteomes" id="UP000887575">
    <property type="component" value="Unassembled WGS sequence"/>
</dbReference>
<evidence type="ECO:0000259" key="7">
    <source>
        <dbReference type="Pfam" id="PF13906"/>
    </source>
</evidence>
<dbReference type="InterPro" id="IPR002293">
    <property type="entry name" value="AA/rel_permease1"/>
</dbReference>
<dbReference type="PANTHER" id="PTHR43243:SF4">
    <property type="entry name" value="CATIONIC AMINO ACID TRANSPORTER 4"/>
    <property type="match status" value="1"/>
</dbReference>
<dbReference type="PIRSF" id="PIRSF006060">
    <property type="entry name" value="AA_transporter"/>
    <property type="match status" value="1"/>
</dbReference>
<dbReference type="InterPro" id="IPR029485">
    <property type="entry name" value="CAT_C"/>
</dbReference>
<reference evidence="9" key="1">
    <citation type="submission" date="2024-02" db="UniProtKB">
        <authorList>
            <consortium name="WormBaseParasite"/>
        </authorList>
    </citation>
    <scope>IDENTIFICATION</scope>
</reference>
<organism evidence="8 9">
    <name type="scientific">Mesorhabditis belari</name>
    <dbReference type="NCBI Taxonomy" id="2138241"/>
    <lineage>
        <taxon>Eukaryota</taxon>
        <taxon>Metazoa</taxon>
        <taxon>Ecdysozoa</taxon>
        <taxon>Nematoda</taxon>
        <taxon>Chromadorea</taxon>
        <taxon>Rhabditida</taxon>
        <taxon>Rhabditina</taxon>
        <taxon>Rhabditomorpha</taxon>
        <taxon>Rhabditoidea</taxon>
        <taxon>Rhabditidae</taxon>
        <taxon>Mesorhabditinae</taxon>
        <taxon>Mesorhabditis</taxon>
    </lineage>
</organism>
<dbReference type="Pfam" id="PF13906">
    <property type="entry name" value="AA_permease_C"/>
    <property type="match status" value="1"/>
</dbReference>
<evidence type="ECO:0000313" key="8">
    <source>
        <dbReference type="Proteomes" id="UP000887575"/>
    </source>
</evidence>
<feature type="transmembrane region" description="Helical" evidence="6">
    <location>
        <begin position="108"/>
        <end position="130"/>
    </location>
</feature>
<feature type="transmembrane region" description="Helical" evidence="6">
    <location>
        <begin position="245"/>
        <end position="266"/>
    </location>
</feature>
<evidence type="ECO:0000256" key="5">
    <source>
        <dbReference type="ARBA" id="ARBA00023136"/>
    </source>
</evidence>
<keyword evidence="2" id="KW-0813">Transport</keyword>
<feature type="transmembrane region" description="Helical" evidence="6">
    <location>
        <begin position="272"/>
        <end position="291"/>
    </location>
</feature>
<feature type="transmembrane region" description="Helical" evidence="6">
    <location>
        <begin position="350"/>
        <end position="368"/>
    </location>
</feature>
<dbReference type="AlphaFoldDB" id="A0AAF3FJH0"/>
<comment type="subcellular location">
    <subcellularLocation>
        <location evidence="1">Membrane</location>
        <topology evidence="1">Multi-pass membrane protein</topology>
    </subcellularLocation>
</comment>
<protein>
    <submittedName>
        <fullName evidence="9">Cationic amino acid transporter C-terminal domain-containing protein</fullName>
    </submittedName>
</protein>
<dbReference type="PANTHER" id="PTHR43243">
    <property type="entry name" value="INNER MEMBRANE TRANSPORTER YGJI-RELATED"/>
    <property type="match status" value="1"/>
</dbReference>
<feature type="transmembrane region" description="Helical" evidence="6">
    <location>
        <begin position="380"/>
        <end position="399"/>
    </location>
</feature>
<evidence type="ECO:0000256" key="1">
    <source>
        <dbReference type="ARBA" id="ARBA00004141"/>
    </source>
</evidence>
<accession>A0AAF3FJH0</accession>
<dbReference type="GO" id="GO:0015171">
    <property type="term" value="F:amino acid transmembrane transporter activity"/>
    <property type="evidence" value="ECO:0007669"/>
    <property type="project" value="TreeGrafter"/>
</dbReference>
<feature type="transmembrane region" description="Helical" evidence="6">
    <location>
        <begin position="43"/>
        <end position="63"/>
    </location>
</feature>
<proteinExistence type="predicted"/>